<dbReference type="GO" id="GO:0022857">
    <property type="term" value="F:transmembrane transporter activity"/>
    <property type="evidence" value="ECO:0007669"/>
    <property type="project" value="UniProtKB-ARBA"/>
</dbReference>
<dbReference type="SUPFAM" id="SSF52540">
    <property type="entry name" value="P-loop containing nucleoside triphosphate hydrolases"/>
    <property type="match status" value="1"/>
</dbReference>
<dbReference type="SMART" id="SM00382">
    <property type="entry name" value="AAA"/>
    <property type="match status" value="1"/>
</dbReference>
<reference evidence="6 7" key="1">
    <citation type="submission" date="2016-11" db="EMBL/GenBank/DDBJ databases">
        <authorList>
            <person name="Jaros S."/>
            <person name="Januszkiewicz K."/>
            <person name="Wedrychowicz H."/>
        </authorList>
    </citation>
    <scope>NUCLEOTIDE SEQUENCE [LARGE SCALE GENOMIC DNA]</scope>
    <source>
        <strain evidence="6 7">DSM 15212</strain>
    </source>
</reference>
<evidence type="ECO:0000256" key="3">
    <source>
        <dbReference type="ARBA" id="ARBA00022741"/>
    </source>
</evidence>
<dbReference type="Proteomes" id="UP000184465">
    <property type="component" value="Unassembled WGS sequence"/>
</dbReference>
<dbReference type="Gene3D" id="3.40.50.300">
    <property type="entry name" value="P-loop containing nucleotide triphosphate hydrolases"/>
    <property type="match status" value="1"/>
</dbReference>
<dbReference type="CDD" id="cd03255">
    <property type="entry name" value="ABC_MJ0796_LolCDE_FtsE"/>
    <property type="match status" value="1"/>
</dbReference>
<sequence length="233" mass="25689">MSLLKLKDIYHSYKMGQLSVDVLKGIDLQIDRGEFISIMGPSGSGKSTLLNILGCLDIPTSGTYEIDNNRVEKLGDSKLADIRNEFLGFVFQHFHLLSHLSARENVELPLVYRGVWGNERKKKATKALEIVGLGDRLNHLPSQLSGGEKQRVAIARAITMEPAVILADEPTGALDSKSSSNIMDIFKKLNKELGMTVVQVTHDYDVALHGHKIYHILDGVIEKIEEIQSGGAV</sequence>
<dbReference type="RefSeq" id="WP_073147195.1">
    <property type="nucleotide sequence ID" value="NZ_FRAG01000006.1"/>
</dbReference>
<evidence type="ECO:0000256" key="2">
    <source>
        <dbReference type="ARBA" id="ARBA00022448"/>
    </source>
</evidence>
<comment type="similarity">
    <text evidence="1">Belongs to the ABC transporter superfamily.</text>
</comment>
<gene>
    <name evidence="6" type="ORF">SAMN02745912_00792</name>
</gene>
<proteinExistence type="inferred from homology"/>
<keyword evidence="2" id="KW-0813">Transport</keyword>
<dbReference type="InterPro" id="IPR003593">
    <property type="entry name" value="AAA+_ATPase"/>
</dbReference>
<keyword evidence="7" id="KW-1185">Reference proteome</keyword>
<dbReference type="PROSITE" id="PS50893">
    <property type="entry name" value="ABC_TRANSPORTER_2"/>
    <property type="match status" value="1"/>
</dbReference>
<dbReference type="InterPro" id="IPR017911">
    <property type="entry name" value="MacB-like_ATP-bd"/>
</dbReference>
<protein>
    <submittedName>
        <fullName evidence="6">Putative ABC transport system ATP-binding protein</fullName>
    </submittedName>
</protein>
<dbReference type="InterPro" id="IPR017871">
    <property type="entry name" value="ABC_transporter-like_CS"/>
</dbReference>
<dbReference type="InterPro" id="IPR003439">
    <property type="entry name" value="ABC_transporter-like_ATP-bd"/>
</dbReference>
<dbReference type="FunFam" id="3.40.50.300:FF:000032">
    <property type="entry name" value="Export ABC transporter ATP-binding protein"/>
    <property type="match status" value="1"/>
</dbReference>
<dbReference type="OrthoDB" id="9802264at2"/>
<evidence type="ECO:0000313" key="6">
    <source>
        <dbReference type="EMBL" id="SHJ70465.1"/>
    </source>
</evidence>
<dbReference type="InterPro" id="IPR027417">
    <property type="entry name" value="P-loop_NTPase"/>
</dbReference>
<evidence type="ECO:0000313" key="7">
    <source>
        <dbReference type="Proteomes" id="UP000184465"/>
    </source>
</evidence>
<dbReference type="Pfam" id="PF00005">
    <property type="entry name" value="ABC_tran"/>
    <property type="match status" value="1"/>
</dbReference>
<dbReference type="PROSITE" id="PS00211">
    <property type="entry name" value="ABC_TRANSPORTER_1"/>
    <property type="match status" value="1"/>
</dbReference>
<accession>A0A1M6LH86</accession>
<evidence type="ECO:0000259" key="5">
    <source>
        <dbReference type="PROSITE" id="PS50893"/>
    </source>
</evidence>
<dbReference type="GO" id="GO:0005524">
    <property type="term" value="F:ATP binding"/>
    <property type="evidence" value="ECO:0007669"/>
    <property type="project" value="UniProtKB-KW"/>
</dbReference>
<name>A0A1M6LH86_PARC5</name>
<dbReference type="PANTHER" id="PTHR42798:SF6">
    <property type="entry name" value="CELL DIVISION ATP-BINDING PROTEIN FTSE"/>
    <property type="match status" value="1"/>
</dbReference>
<dbReference type="STRING" id="1121301.SAMN02745912_00792"/>
<evidence type="ECO:0000256" key="1">
    <source>
        <dbReference type="ARBA" id="ARBA00005417"/>
    </source>
</evidence>
<dbReference type="AlphaFoldDB" id="A0A1M6LH86"/>
<dbReference type="GO" id="GO:0016887">
    <property type="term" value="F:ATP hydrolysis activity"/>
    <property type="evidence" value="ECO:0007669"/>
    <property type="project" value="InterPro"/>
</dbReference>
<organism evidence="6 7">
    <name type="scientific">Paramaledivibacter caminithermalis (strain DSM 15212 / CIP 107654 / DViRD3)</name>
    <name type="common">Clostridium caminithermale</name>
    <dbReference type="NCBI Taxonomy" id="1121301"/>
    <lineage>
        <taxon>Bacteria</taxon>
        <taxon>Bacillati</taxon>
        <taxon>Bacillota</taxon>
        <taxon>Clostridia</taxon>
        <taxon>Peptostreptococcales</taxon>
        <taxon>Caminicellaceae</taxon>
        <taxon>Paramaledivibacter</taxon>
    </lineage>
</organism>
<keyword evidence="3" id="KW-0547">Nucleotide-binding</keyword>
<keyword evidence="4 6" id="KW-0067">ATP-binding</keyword>
<evidence type="ECO:0000256" key="4">
    <source>
        <dbReference type="ARBA" id="ARBA00022840"/>
    </source>
</evidence>
<dbReference type="GO" id="GO:0098796">
    <property type="term" value="C:membrane protein complex"/>
    <property type="evidence" value="ECO:0007669"/>
    <property type="project" value="UniProtKB-ARBA"/>
</dbReference>
<dbReference type="PANTHER" id="PTHR42798">
    <property type="entry name" value="LIPOPROTEIN-RELEASING SYSTEM ATP-BINDING PROTEIN LOLD"/>
    <property type="match status" value="1"/>
</dbReference>
<feature type="domain" description="ABC transporter" evidence="5">
    <location>
        <begin position="4"/>
        <end position="233"/>
    </location>
</feature>
<dbReference type="EMBL" id="FRAG01000006">
    <property type="protein sequence ID" value="SHJ70465.1"/>
    <property type="molecule type" value="Genomic_DNA"/>
</dbReference>